<name>A0ABY2AJ07_9GAMM</name>
<sequence>MFKATLAIWLTRSVNLITQVAPGELRPALWLTLKAFLLLFAYYQLKPLREALILSEHDATIRSYATAIQALVLFLLMPLYAYLVSHLGTQRMFSGVLVVAVSSLALFWLGHGLQLPVAAPFYIWLGIFNVFIIAQFWAECAAYYQPEAGKRLFPLIAAGATLGGLLGAVSAHWVFIVSGVGGAFAVAISGYVAVWQTPRPISCEVAQASADRSVDAKQHWFRGLNHLLLNPYLMLIALFVLLLNTGNSLGEYILARWVELQYSGADQIGAFYGGFYSWVNFATVLCQLFLVSRMIRWLGVSSALLLVPCLMLGGYLTLFFLPLFWLTYLYKVAENSLDYSLQNTLRHTLFLPLSGVQLYEGKAVIDTIFWRLGDLIQLVIVLLGSHWLLLDLSGYLLINVGLALVWIWICLRLQRHIALLSADLSRRGAADPGA</sequence>
<comment type="caution">
    <text evidence="2">The sequence shown here is derived from an EMBL/GenBank/DDBJ whole genome shotgun (WGS) entry which is preliminary data.</text>
</comment>
<evidence type="ECO:0000256" key="1">
    <source>
        <dbReference type="SAM" id="Phobius"/>
    </source>
</evidence>
<dbReference type="EMBL" id="SJXE01000006">
    <property type="protein sequence ID" value="TCI02691.1"/>
    <property type="molecule type" value="Genomic_DNA"/>
</dbReference>
<reference evidence="2 3" key="1">
    <citation type="submission" date="2019-02" db="EMBL/GenBank/DDBJ databases">
        <title>Corallincola luteus sp. nov., a marine bacterium isolated from surface sediment of Bohai Sea in China.</title>
        <authorList>
            <person name="Ren Q."/>
        </authorList>
    </citation>
    <scope>NUCLEOTIDE SEQUENCE [LARGE SCALE GENOMIC DNA]</scope>
    <source>
        <strain evidence="2 3">DASS28</strain>
    </source>
</reference>
<evidence type="ECO:0008006" key="4">
    <source>
        <dbReference type="Google" id="ProtNLM"/>
    </source>
</evidence>
<keyword evidence="1" id="KW-0472">Membrane</keyword>
<feature type="transmembrane region" description="Helical" evidence="1">
    <location>
        <begin position="269"/>
        <end position="291"/>
    </location>
</feature>
<feature type="transmembrane region" description="Helical" evidence="1">
    <location>
        <begin position="121"/>
        <end position="140"/>
    </location>
</feature>
<gene>
    <name evidence="2" type="ORF">EZV61_12905</name>
</gene>
<accession>A0ABY2AJ07</accession>
<feature type="transmembrane region" description="Helical" evidence="1">
    <location>
        <begin position="28"/>
        <end position="45"/>
    </location>
</feature>
<feature type="transmembrane region" description="Helical" evidence="1">
    <location>
        <begin position="175"/>
        <end position="194"/>
    </location>
</feature>
<feature type="transmembrane region" description="Helical" evidence="1">
    <location>
        <begin position="152"/>
        <end position="169"/>
    </location>
</feature>
<proteinExistence type="predicted"/>
<dbReference type="PANTHER" id="PTHR43596:SF1">
    <property type="entry name" value="ADP,ATP CARRIER PROTEIN"/>
    <property type="match status" value="1"/>
</dbReference>
<feature type="transmembrane region" description="Helical" evidence="1">
    <location>
        <begin position="394"/>
        <end position="411"/>
    </location>
</feature>
<organism evidence="2 3">
    <name type="scientific">Corallincola luteus</name>
    <dbReference type="NCBI Taxonomy" id="1775177"/>
    <lineage>
        <taxon>Bacteria</taxon>
        <taxon>Pseudomonadati</taxon>
        <taxon>Pseudomonadota</taxon>
        <taxon>Gammaproteobacteria</taxon>
        <taxon>Alteromonadales</taxon>
        <taxon>Psychromonadaceae</taxon>
        <taxon>Corallincola</taxon>
    </lineage>
</organism>
<keyword evidence="1" id="KW-1133">Transmembrane helix</keyword>
<feature type="transmembrane region" description="Helical" evidence="1">
    <location>
        <begin position="303"/>
        <end position="325"/>
    </location>
</feature>
<keyword evidence="3" id="KW-1185">Reference proteome</keyword>
<keyword evidence="1" id="KW-0812">Transmembrane</keyword>
<dbReference type="PANTHER" id="PTHR43596">
    <property type="entry name" value="ADP,ATP CARRIER PROTEIN"/>
    <property type="match status" value="1"/>
</dbReference>
<dbReference type="RefSeq" id="WP_131416111.1">
    <property type="nucleotide sequence ID" value="NZ_SJXE01000006.1"/>
</dbReference>
<dbReference type="Gene3D" id="1.20.1250.20">
    <property type="entry name" value="MFS general substrate transporter like domains"/>
    <property type="match status" value="1"/>
</dbReference>
<protein>
    <recommendedName>
        <fullName evidence="4">ADP,ATP carrier protein</fullName>
    </recommendedName>
</protein>
<evidence type="ECO:0000313" key="3">
    <source>
        <dbReference type="Proteomes" id="UP000292554"/>
    </source>
</evidence>
<feature type="transmembrane region" description="Helical" evidence="1">
    <location>
        <begin position="92"/>
        <end position="109"/>
    </location>
</feature>
<evidence type="ECO:0000313" key="2">
    <source>
        <dbReference type="EMBL" id="TCI02691.1"/>
    </source>
</evidence>
<dbReference type="InterPro" id="IPR036259">
    <property type="entry name" value="MFS_trans_sf"/>
</dbReference>
<feature type="transmembrane region" description="Helical" evidence="1">
    <location>
        <begin position="65"/>
        <end position="85"/>
    </location>
</feature>
<dbReference type="SUPFAM" id="SSF103473">
    <property type="entry name" value="MFS general substrate transporter"/>
    <property type="match status" value="1"/>
</dbReference>
<dbReference type="Proteomes" id="UP000292554">
    <property type="component" value="Unassembled WGS sequence"/>
</dbReference>
<feature type="transmembrane region" description="Helical" evidence="1">
    <location>
        <begin position="227"/>
        <end position="249"/>
    </location>
</feature>